<reference evidence="2" key="1">
    <citation type="journal article" date="2020" name="mSystems">
        <title>Genome- and Community-Level Interaction Insights into Carbon Utilization and Element Cycling Functions of Hydrothermarchaeota in Hydrothermal Sediment.</title>
        <authorList>
            <person name="Zhou Z."/>
            <person name="Liu Y."/>
            <person name="Xu W."/>
            <person name="Pan J."/>
            <person name="Luo Z.H."/>
            <person name="Li M."/>
        </authorList>
    </citation>
    <scope>NUCLEOTIDE SEQUENCE [LARGE SCALE GENOMIC DNA]</scope>
    <source>
        <strain evidence="2">SpSt-594</strain>
        <strain evidence="1">SpSt-655</strain>
    </source>
</reference>
<sequence length="88" mass="9828">MEDKMEIKVGKVTHYYSKIGVAIVEITDESLNVGDTIHIKGHSTDFTQTVDSMQIEHQPINKAEVGNTIGLKVKDKCREGDIVYKVLP</sequence>
<name>A0A7C4WA27_UNCW3</name>
<dbReference type="EMBL" id="DSZH01000058">
    <property type="protein sequence ID" value="HGU47172.1"/>
    <property type="molecule type" value="Genomic_DNA"/>
</dbReference>
<organism evidence="2">
    <name type="scientific">candidate division WOR-3 bacterium</name>
    <dbReference type="NCBI Taxonomy" id="2052148"/>
    <lineage>
        <taxon>Bacteria</taxon>
        <taxon>Bacteria division WOR-3</taxon>
    </lineage>
</organism>
<dbReference type="AlphaFoldDB" id="A0A7C4WA27"/>
<dbReference type="InterPro" id="IPR009000">
    <property type="entry name" value="Transl_B-barrel_sf"/>
</dbReference>
<dbReference type="Gene3D" id="2.40.30.10">
    <property type="entry name" value="Translation factors"/>
    <property type="match status" value="1"/>
</dbReference>
<comment type="caution">
    <text evidence="2">The sequence shown here is derived from an EMBL/GenBank/DDBJ whole genome shotgun (WGS) entry which is preliminary data.</text>
</comment>
<keyword evidence="2" id="KW-0648">Protein biosynthesis</keyword>
<protein>
    <submittedName>
        <fullName evidence="2">Translation elongation factor-like protein</fullName>
    </submittedName>
</protein>
<evidence type="ECO:0000313" key="1">
    <source>
        <dbReference type="EMBL" id="HGQ55440.1"/>
    </source>
</evidence>
<accession>A0A7C4WA27</accession>
<keyword evidence="2" id="KW-0251">Elongation factor</keyword>
<evidence type="ECO:0000313" key="2">
    <source>
        <dbReference type="EMBL" id="HGU47172.1"/>
    </source>
</evidence>
<dbReference type="SUPFAM" id="SSF50447">
    <property type="entry name" value="Translation proteins"/>
    <property type="match status" value="1"/>
</dbReference>
<gene>
    <name evidence="2" type="ORF">ENT60_01220</name>
    <name evidence="1" type="ORF">ENU28_03115</name>
</gene>
<dbReference type="EMBL" id="DTBX01000109">
    <property type="protein sequence ID" value="HGQ55440.1"/>
    <property type="molecule type" value="Genomic_DNA"/>
</dbReference>
<proteinExistence type="predicted"/>
<dbReference type="GO" id="GO:0003746">
    <property type="term" value="F:translation elongation factor activity"/>
    <property type="evidence" value="ECO:0007669"/>
    <property type="project" value="UniProtKB-KW"/>
</dbReference>